<dbReference type="InterPro" id="IPR041164">
    <property type="entry name" value="LDcluster4"/>
</dbReference>
<evidence type="ECO:0000313" key="2">
    <source>
        <dbReference type="Proteomes" id="UP001164187"/>
    </source>
</evidence>
<name>A0ABY7JSL9_9FIRM</name>
<evidence type="ECO:0000313" key="1">
    <source>
        <dbReference type="EMBL" id="WAW14707.1"/>
    </source>
</evidence>
<dbReference type="Gene3D" id="3.40.50.450">
    <property type="match status" value="1"/>
</dbReference>
<accession>A0ABY7JSL9</accession>
<proteinExistence type="predicted"/>
<dbReference type="EMBL" id="CP114052">
    <property type="protein sequence ID" value="WAW14707.1"/>
    <property type="molecule type" value="Genomic_DNA"/>
</dbReference>
<reference evidence="1" key="1">
    <citation type="submission" date="2022-12" db="EMBL/GenBank/DDBJ databases">
        <title>Peptostreptococcus.</title>
        <authorList>
            <person name="Lee S.H."/>
        </authorList>
    </citation>
    <scope>NUCLEOTIDE SEQUENCE</scope>
    <source>
        <strain evidence="1">CBA3647</strain>
    </source>
</reference>
<dbReference type="Proteomes" id="UP001164187">
    <property type="component" value="Chromosome"/>
</dbReference>
<sequence>MRCAVIGGSSLGNQFTEDQRQDIENIGQWLAENKIELSTGACDGFPYLLGKACVESGGRVIGYSPAANYEEHTNEYKHPIDGCSSFIYLDKNDKSHNSRFLLRSLPLIEEANIVLSLEGNWGTLFELVTAIITGKKIIILKGFGGISDNFRQIYESLKVQSHYDYKESLVFVDSIEELKNVLYTLK</sequence>
<gene>
    <name evidence="1" type="ORF">O0R46_08995</name>
</gene>
<dbReference type="RefSeq" id="WP_269311404.1">
    <property type="nucleotide sequence ID" value="NZ_CP114052.1"/>
</dbReference>
<protein>
    <recommendedName>
        <fullName evidence="3">TIGR00725 family protein</fullName>
    </recommendedName>
</protein>
<dbReference type="SUPFAM" id="SSF102405">
    <property type="entry name" value="MCP/YpsA-like"/>
    <property type="match status" value="1"/>
</dbReference>
<dbReference type="Pfam" id="PF18306">
    <property type="entry name" value="LDcluster4"/>
    <property type="match status" value="1"/>
</dbReference>
<keyword evidence="2" id="KW-1185">Reference proteome</keyword>
<evidence type="ECO:0008006" key="3">
    <source>
        <dbReference type="Google" id="ProtNLM"/>
    </source>
</evidence>
<organism evidence="1 2">
    <name type="scientific">Peptostreptococcus equinus</name>
    <dbReference type="NCBI Taxonomy" id="3003601"/>
    <lineage>
        <taxon>Bacteria</taxon>
        <taxon>Bacillati</taxon>
        <taxon>Bacillota</taxon>
        <taxon>Clostridia</taxon>
        <taxon>Peptostreptococcales</taxon>
        <taxon>Peptostreptococcaceae</taxon>
        <taxon>Peptostreptococcus</taxon>
    </lineage>
</organism>